<evidence type="ECO:0000313" key="2">
    <source>
        <dbReference type="EMBL" id="SEG92715.1"/>
    </source>
</evidence>
<organism evidence="2 3">
    <name type="scientific">Actinacidiphila yanglinensis</name>
    <dbReference type="NCBI Taxonomy" id="310779"/>
    <lineage>
        <taxon>Bacteria</taxon>
        <taxon>Bacillati</taxon>
        <taxon>Actinomycetota</taxon>
        <taxon>Actinomycetes</taxon>
        <taxon>Kitasatosporales</taxon>
        <taxon>Streptomycetaceae</taxon>
        <taxon>Actinacidiphila</taxon>
    </lineage>
</organism>
<name>A0A1H6E745_9ACTN</name>
<accession>A0A1H6E745</accession>
<keyword evidence="3" id="KW-1185">Reference proteome</keyword>
<dbReference type="EMBL" id="FNVU01000026">
    <property type="protein sequence ID" value="SEG92715.1"/>
    <property type="molecule type" value="Genomic_DNA"/>
</dbReference>
<proteinExistence type="predicted"/>
<dbReference type="Proteomes" id="UP000236754">
    <property type="component" value="Unassembled WGS sequence"/>
</dbReference>
<evidence type="ECO:0000256" key="1">
    <source>
        <dbReference type="SAM" id="MobiDB-lite"/>
    </source>
</evidence>
<protein>
    <submittedName>
        <fullName evidence="2">Uncharacterized protein</fullName>
    </submittedName>
</protein>
<dbReference type="AlphaFoldDB" id="A0A1H6E745"/>
<feature type="region of interest" description="Disordered" evidence="1">
    <location>
        <begin position="596"/>
        <end position="629"/>
    </location>
</feature>
<reference evidence="2 3" key="1">
    <citation type="submission" date="2016-10" db="EMBL/GenBank/DDBJ databases">
        <authorList>
            <person name="de Groot N.N."/>
        </authorList>
    </citation>
    <scope>NUCLEOTIDE SEQUENCE [LARGE SCALE GENOMIC DNA]</scope>
    <source>
        <strain evidence="2 3">CGMCC 4.2023</strain>
    </source>
</reference>
<sequence>MRSRFAHMGLDTSELNKILHLCSWMDDQLPMLKRRQGLAAALDHGQPAGHMVHLPEPVILTSAQAQANGKALAKEFNENAGGDAKAAARYHQLALLLAAHKDDPDFCSAFYAGLSPAAATGLPSLLAATGTKTGAEDLKIYSHAFGTAVSALSPAKGFDSVKKSYLVEESKGGNEPGWDRAAMLQYGNFPDEFLEECTRANVLDRLAQGKGSTFSGDATAARTLGLPIDSVALNLQALAHSGQASFVALSQMGDPKAPDLEAHMKLLLDYARQDAATQTALGKVFDVASGVRGHDGPDGKWEADRTTHSAYENLFAYETIRLVGNGDVQNFDGWFKQDMGRLAASYAPEMVTGSYTQNGFGDPDSSMGPPQAAAFKDLPGLKPGFYLSASDTYRFLKTFAGDDSWSDPLDTAMGDLQRRTLTAAAVADRKALDAKSGYAQNFTDAAKAFGGFSRLEYDAMAKVRGDTDKSQETFMENEKRALFLGLELAGEPEVKLLEPVNRKLMWRSGMWWGKEFPLADFFKGPEETEELGENQRIIQESARYSIARPLIDAGWKTTPIPPELRDKDGKLLEFEQFAGDKAKLAKFSAWLGDQNLPTGTDTFHGEEEAASGDLTSTQSDLVASEVDGK</sequence>
<evidence type="ECO:0000313" key="3">
    <source>
        <dbReference type="Proteomes" id="UP000236754"/>
    </source>
</evidence>
<gene>
    <name evidence="2" type="ORF">SAMN05216223_12675</name>
</gene>